<dbReference type="Pfam" id="PF22893">
    <property type="entry name" value="ULD_2"/>
    <property type="match status" value="1"/>
</dbReference>
<accession>A0A6G1JKQ3</accession>
<dbReference type="EMBL" id="MU005570">
    <property type="protein sequence ID" value="KAF2690810.1"/>
    <property type="molecule type" value="Genomic_DNA"/>
</dbReference>
<evidence type="ECO:0000256" key="1">
    <source>
        <dbReference type="SAM" id="MobiDB-lite"/>
    </source>
</evidence>
<reference evidence="3" key="1">
    <citation type="journal article" date="2020" name="Stud. Mycol.">
        <title>101 Dothideomycetes genomes: a test case for predicting lifestyles and emergence of pathogens.</title>
        <authorList>
            <person name="Haridas S."/>
            <person name="Albert R."/>
            <person name="Binder M."/>
            <person name="Bloem J."/>
            <person name="Labutti K."/>
            <person name="Salamov A."/>
            <person name="Andreopoulos B."/>
            <person name="Baker S."/>
            <person name="Barry K."/>
            <person name="Bills G."/>
            <person name="Bluhm B."/>
            <person name="Cannon C."/>
            <person name="Castanera R."/>
            <person name="Culley D."/>
            <person name="Daum C."/>
            <person name="Ezra D."/>
            <person name="Gonzalez J."/>
            <person name="Henrissat B."/>
            <person name="Kuo A."/>
            <person name="Liang C."/>
            <person name="Lipzen A."/>
            <person name="Lutzoni F."/>
            <person name="Magnuson J."/>
            <person name="Mondo S."/>
            <person name="Nolan M."/>
            <person name="Ohm R."/>
            <person name="Pangilinan J."/>
            <person name="Park H.-J."/>
            <person name="Ramirez L."/>
            <person name="Alfaro M."/>
            <person name="Sun H."/>
            <person name="Tritt A."/>
            <person name="Yoshinaga Y."/>
            <person name="Zwiers L.-H."/>
            <person name="Turgeon B."/>
            <person name="Goodwin S."/>
            <person name="Spatafora J."/>
            <person name="Crous P."/>
            <person name="Grigoriev I."/>
        </authorList>
    </citation>
    <scope>NUCLEOTIDE SEQUENCE</scope>
    <source>
        <strain evidence="3">CBS 122367</strain>
    </source>
</reference>
<evidence type="ECO:0000313" key="4">
    <source>
        <dbReference type="Proteomes" id="UP000799291"/>
    </source>
</evidence>
<protein>
    <recommendedName>
        <fullName evidence="2">Ubiquitin-like domain-containing protein</fullName>
    </recommendedName>
</protein>
<dbReference type="OrthoDB" id="3045089at2759"/>
<dbReference type="Proteomes" id="UP000799291">
    <property type="component" value="Unassembled WGS sequence"/>
</dbReference>
<sequence length="119" mass="14010">MRAIKEAEELEKRKKESEEKAKAEFERRVEEEVARRVSRETKSTDLERQLPIAFKDAVGRKYIFPYHLCNTWDGMEKLIKQAFADADSMIEYVHEGKYDLIDEDGGIILSSYWEHAIQP</sequence>
<feature type="non-terminal residue" evidence="3">
    <location>
        <position position="119"/>
    </location>
</feature>
<proteinExistence type="predicted"/>
<dbReference type="AlphaFoldDB" id="A0A6G1JKQ3"/>
<feature type="domain" description="Ubiquitin-like" evidence="2">
    <location>
        <begin position="48"/>
        <end position="119"/>
    </location>
</feature>
<dbReference type="InterPro" id="IPR054464">
    <property type="entry name" value="ULD_fung"/>
</dbReference>
<feature type="region of interest" description="Disordered" evidence="1">
    <location>
        <begin position="1"/>
        <end position="25"/>
    </location>
</feature>
<organism evidence="3 4">
    <name type="scientific">Lentithecium fluviatile CBS 122367</name>
    <dbReference type="NCBI Taxonomy" id="1168545"/>
    <lineage>
        <taxon>Eukaryota</taxon>
        <taxon>Fungi</taxon>
        <taxon>Dikarya</taxon>
        <taxon>Ascomycota</taxon>
        <taxon>Pezizomycotina</taxon>
        <taxon>Dothideomycetes</taxon>
        <taxon>Pleosporomycetidae</taxon>
        <taxon>Pleosporales</taxon>
        <taxon>Massarineae</taxon>
        <taxon>Lentitheciaceae</taxon>
        <taxon>Lentithecium</taxon>
    </lineage>
</organism>
<gene>
    <name evidence="3" type="ORF">K458DRAFT_287599</name>
</gene>
<evidence type="ECO:0000313" key="3">
    <source>
        <dbReference type="EMBL" id="KAF2690810.1"/>
    </source>
</evidence>
<keyword evidence="4" id="KW-1185">Reference proteome</keyword>
<name>A0A6G1JKQ3_9PLEO</name>
<evidence type="ECO:0000259" key="2">
    <source>
        <dbReference type="Pfam" id="PF22893"/>
    </source>
</evidence>